<evidence type="ECO:0000256" key="3">
    <source>
        <dbReference type="ARBA" id="ARBA00009466"/>
    </source>
</evidence>
<evidence type="ECO:0000256" key="6">
    <source>
        <dbReference type="ARBA" id="ARBA00022927"/>
    </source>
</evidence>
<dbReference type="GO" id="GO:0006611">
    <property type="term" value="P:protein export from nucleus"/>
    <property type="evidence" value="ECO:0007669"/>
    <property type="project" value="TreeGrafter"/>
</dbReference>
<dbReference type="SUPFAM" id="SSF48371">
    <property type="entry name" value="ARM repeat"/>
    <property type="match status" value="1"/>
</dbReference>
<proteinExistence type="inferred from homology"/>
<dbReference type="EMBL" id="JANTQA010000026">
    <property type="protein sequence ID" value="KAJ3442855.1"/>
    <property type="molecule type" value="Genomic_DNA"/>
</dbReference>
<evidence type="ECO:0000256" key="7">
    <source>
        <dbReference type="ARBA" id="ARBA00023242"/>
    </source>
</evidence>
<dbReference type="GO" id="GO:0005643">
    <property type="term" value="C:nuclear pore"/>
    <property type="evidence" value="ECO:0007669"/>
    <property type="project" value="TreeGrafter"/>
</dbReference>
<evidence type="ECO:0000313" key="9">
    <source>
        <dbReference type="EMBL" id="KAJ3442855.1"/>
    </source>
</evidence>
<dbReference type="PANTHER" id="PTHR12596">
    <property type="entry name" value="EXPORTIN 4,7-RELATED"/>
    <property type="match status" value="1"/>
</dbReference>
<dbReference type="InterPro" id="IPR057947">
    <property type="entry name" value="TPR_XPO7/RBP17"/>
</dbReference>
<organism evidence="9 10">
    <name type="scientific">Anaeramoeba flamelloides</name>
    <dbReference type="NCBI Taxonomy" id="1746091"/>
    <lineage>
        <taxon>Eukaryota</taxon>
        <taxon>Metamonada</taxon>
        <taxon>Anaeramoebidae</taxon>
        <taxon>Anaeramoeba</taxon>
    </lineage>
</organism>
<comment type="similarity">
    <text evidence="3">Belongs to the exportin family.</text>
</comment>
<dbReference type="InterPro" id="IPR044189">
    <property type="entry name" value="XPO4/7-like"/>
</dbReference>
<evidence type="ECO:0000313" key="10">
    <source>
        <dbReference type="Proteomes" id="UP001146793"/>
    </source>
</evidence>
<protein>
    <submittedName>
        <fullName evidence="9">Exportin</fullName>
    </submittedName>
</protein>
<keyword evidence="7" id="KW-0539">Nucleus</keyword>
<dbReference type="Gene3D" id="1.25.10.10">
    <property type="entry name" value="Leucine-rich Repeat Variant"/>
    <property type="match status" value="1"/>
</dbReference>
<dbReference type="GO" id="GO:0005049">
    <property type="term" value="F:nuclear export signal receptor activity"/>
    <property type="evidence" value="ECO:0007669"/>
    <property type="project" value="InterPro"/>
</dbReference>
<dbReference type="Pfam" id="PF25795">
    <property type="entry name" value="TPR_XPO7"/>
    <property type="match status" value="1"/>
</dbReference>
<dbReference type="AlphaFoldDB" id="A0AAV7ZSC9"/>
<dbReference type="Proteomes" id="UP001146793">
    <property type="component" value="Unassembled WGS sequence"/>
</dbReference>
<dbReference type="InterPro" id="IPR016024">
    <property type="entry name" value="ARM-type_fold"/>
</dbReference>
<dbReference type="PANTHER" id="PTHR12596:SF2">
    <property type="entry name" value="EXPORTIN-7 ISOFORM X1"/>
    <property type="match status" value="1"/>
</dbReference>
<feature type="domain" description="Exportin-7/Ran-binding protein 17 TPR repeats" evidence="8">
    <location>
        <begin position="506"/>
        <end position="740"/>
    </location>
</feature>
<gene>
    <name evidence="9" type="ORF">M0812_12607</name>
</gene>
<comment type="subcellular location">
    <subcellularLocation>
        <location evidence="2">Cytoplasm</location>
    </subcellularLocation>
    <subcellularLocation>
        <location evidence="1">Nucleus</location>
    </subcellularLocation>
</comment>
<sequence>MELEIAEKYAELLYSSVDRNLAVEAEKCFEELSKSTNFLSTCQEYLNSTSNGYLQYWIATEIKKHITTHLHSYSSTQLIELRNFILLYLEPRWKNFDRAILVSFLTLIARIIKLNWDDPEQHDIMKILDSFNSSELADLIITTKVMYYLIEQFSTIIPSSESLLEHRQRSSSFRSNVLLHIMKHSLTILKTIQEQISENVNKNNLNENENDNFLRICQSRQTSLTEDNRELCLLSLKLIFKCLSFDFTGTSYEINEPTTDRFLISLPTNWEEIVQNERVLELLFELYDGSKTLGTKILQIIFYLTSIKQNKFYDEKENNLFLTQLIEGLYSISAISNLKGYSLNEQQNLNFNNENNQNFDCISLDHIENLHQFCRTVFKIIFNYQIRNLIEVQSFGRLIEEIARLTNYCFKNNELENSEYYLIQFWGKLSQTLKFFKISYKYNNLNYTNSSNSDNNNSNKNNNSNSKSGFSNELVPLVDCISEIFKTFISQIFQYIQCEEREEDIEDLENPLEESSRFMINLEAVSNLVLLNYSESKDFINELFDKTFNNYKKYMTKDSGSPNCKISAIQLSILLMLIGKCLGNNSKGSFSSRDNMQKNDSILSSQVFKLIIWNDSFLLQSEQQGIELLEISIIYFLNNFSRIYIKSRNNSQVVIYKELLKSVNISNNGEMLFLILNKIINNLKMWTNAEDLISKNLDFFDQLSQMYKSGRMILKIENINNLFENHTSFNFPFLDYYSEKKWYRSKFYKILGRLLFLDEKKNIIIERFFFFVKPFEERAVLILNKIEKNEAINNNFRKLVTGFLKDIKGLVQSVRNSKSFQIIFNWIYPNFTDLFSQIFSFFIDYPVIVINCLKLWNELTHNRSSRISFPNSSPNGVFLFKIIANSLIILGSHYLNIGSSNNKSNNSSGINIDSFLKDNKNINFQINDDNIHILRLMQETLYNSLSADYINLGIFELYNDETLKNVIDIIILLSCAIPFEKMITYPKLYISLYNLLRIVYQYLLEFIVQKNDEIFTQLFERLIYGMSLPEKEVFENCFLAINSLLQFYFKNYDNKFLKNEKKIQLSQIIHEIFKQNSNLLPYILSILMNFVIFEFRYDESNISYPLLPLLLICEDSFINYRNEIINRVDENEQEQVLLIFENFTNEIQPNLENSNRVKFSEKLNTFRNEIRKFDVHEK</sequence>
<name>A0AAV7ZSC9_9EUKA</name>
<evidence type="ECO:0000256" key="4">
    <source>
        <dbReference type="ARBA" id="ARBA00022448"/>
    </source>
</evidence>
<evidence type="ECO:0000259" key="8">
    <source>
        <dbReference type="Pfam" id="PF25795"/>
    </source>
</evidence>
<keyword evidence="5" id="KW-0963">Cytoplasm</keyword>
<keyword evidence="4" id="KW-0813">Transport</keyword>
<evidence type="ECO:0000256" key="1">
    <source>
        <dbReference type="ARBA" id="ARBA00004123"/>
    </source>
</evidence>
<keyword evidence="6" id="KW-0653">Protein transport</keyword>
<evidence type="ECO:0000256" key="2">
    <source>
        <dbReference type="ARBA" id="ARBA00004496"/>
    </source>
</evidence>
<dbReference type="GO" id="GO:0005737">
    <property type="term" value="C:cytoplasm"/>
    <property type="evidence" value="ECO:0007669"/>
    <property type="project" value="UniProtKB-SubCell"/>
</dbReference>
<reference evidence="9" key="1">
    <citation type="submission" date="2022-08" db="EMBL/GenBank/DDBJ databases">
        <title>Novel sulphate-reducing endosymbionts in the free-living metamonad Anaeramoeba.</title>
        <authorList>
            <person name="Jerlstrom-Hultqvist J."/>
            <person name="Cepicka I."/>
            <person name="Gallot-Lavallee L."/>
            <person name="Salas-Leiva D."/>
            <person name="Curtis B.A."/>
            <person name="Zahonova K."/>
            <person name="Pipaliya S."/>
            <person name="Dacks J."/>
            <person name="Roger A.J."/>
        </authorList>
    </citation>
    <scope>NUCLEOTIDE SEQUENCE</scope>
    <source>
        <strain evidence="9">Busselton2</strain>
    </source>
</reference>
<dbReference type="InterPro" id="IPR011989">
    <property type="entry name" value="ARM-like"/>
</dbReference>
<accession>A0AAV7ZSC9</accession>
<evidence type="ECO:0000256" key="5">
    <source>
        <dbReference type="ARBA" id="ARBA00022490"/>
    </source>
</evidence>
<comment type="caution">
    <text evidence="9">The sequence shown here is derived from an EMBL/GenBank/DDBJ whole genome shotgun (WGS) entry which is preliminary data.</text>
</comment>